<dbReference type="EMBL" id="NGJK01000005">
    <property type="protein sequence ID" value="RAP03796.1"/>
    <property type="molecule type" value="Genomic_DNA"/>
</dbReference>
<evidence type="ECO:0000313" key="1">
    <source>
        <dbReference type="EMBL" id="RAP03796.1"/>
    </source>
</evidence>
<dbReference type="AlphaFoldDB" id="A0A328Q7Y9"/>
<dbReference type="Pfam" id="PF09871">
    <property type="entry name" value="DUF2098"/>
    <property type="match status" value="1"/>
</dbReference>
<gene>
    <name evidence="1" type="ORF">CA615_00485</name>
</gene>
<accession>A0A328Q7Y9</accession>
<comment type="caution">
    <text evidence="1">The sequence shown here is derived from an EMBL/GenBank/DDBJ whole genome shotgun (WGS) entry which is preliminary data.</text>
</comment>
<reference evidence="1 2" key="1">
    <citation type="submission" date="2017-05" db="EMBL/GenBank/DDBJ databases">
        <title>Host range expansion of the Methanosphaera genus to humans and monogastric animals involves recent and extensive reduction in genome content.</title>
        <authorList>
            <person name="Hoedt E.C."/>
            <person name="Volmer J.G."/>
            <person name="Parks D.H."/>
            <person name="Rosewarne C.P."/>
            <person name="Denman S.E."/>
            <person name="Mcsweeney C.S."/>
            <person name="O Cuiv P."/>
            <person name="Hugenholtz P."/>
            <person name="Tyson G.W."/>
            <person name="Morrison M."/>
        </authorList>
    </citation>
    <scope>NUCLEOTIDE SEQUENCE [LARGE SCALE GENOMIC DNA]</scope>
    <source>
        <strain evidence="1 2">PA5</strain>
    </source>
</reference>
<evidence type="ECO:0000313" key="2">
    <source>
        <dbReference type="Proteomes" id="UP000248557"/>
    </source>
</evidence>
<dbReference type="PIRSF" id="PIRSF037053">
    <property type="entry name" value="UCP037053"/>
    <property type="match status" value="1"/>
</dbReference>
<dbReference type="RefSeq" id="WP_011405715.1">
    <property type="nucleotide sequence ID" value="NZ_CATZNA010000006.1"/>
</dbReference>
<organism evidence="1 2">
    <name type="scientific">Methanosphaera stadtmanae</name>
    <dbReference type="NCBI Taxonomy" id="2317"/>
    <lineage>
        <taxon>Archaea</taxon>
        <taxon>Methanobacteriati</taxon>
        <taxon>Methanobacteriota</taxon>
        <taxon>Methanomada group</taxon>
        <taxon>Methanobacteria</taxon>
        <taxon>Methanobacteriales</taxon>
        <taxon>Methanobacteriaceae</taxon>
        <taxon>Methanosphaera</taxon>
    </lineage>
</organism>
<proteinExistence type="predicted"/>
<dbReference type="OMA" id="MGSEVCD"/>
<protein>
    <recommendedName>
        <fullName evidence="3">DUF2098 domain-containing protein</fullName>
    </recommendedName>
</protein>
<name>A0A328Q7Y9_9EURY</name>
<dbReference type="InterPro" id="IPR019209">
    <property type="entry name" value="DUF2098"/>
</dbReference>
<dbReference type="InterPro" id="IPR017099">
    <property type="entry name" value="UCP037053"/>
</dbReference>
<dbReference type="Proteomes" id="UP000248557">
    <property type="component" value="Unassembled WGS sequence"/>
</dbReference>
<dbReference type="GeneID" id="3855626"/>
<evidence type="ECO:0008006" key="3">
    <source>
        <dbReference type="Google" id="ProtNLM"/>
    </source>
</evidence>
<sequence>MTFTDKRGNKIELGSYIIYANTGTIGEVLDMKTDDDGSWVLIQVDELTRLWYNTQYIELTDKKYSRKIKEEKDKELSVDDIKKQIDEHISAELGDDAVGGG</sequence>